<feature type="domain" description="GGDEF" evidence="3">
    <location>
        <begin position="296"/>
        <end position="427"/>
    </location>
</feature>
<dbReference type="InterPro" id="IPR043128">
    <property type="entry name" value="Rev_trsase/Diguanyl_cyclase"/>
</dbReference>
<accession>A0ABU4S3R3</accession>
<evidence type="ECO:0000256" key="1">
    <source>
        <dbReference type="ARBA" id="ARBA00012528"/>
    </source>
</evidence>
<evidence type="ECO:0000259" key="3">
    <source>
        <dbReference type="PROSITE" id="PS50887"/>
    </source>
</evidence>
<dbReference type="InterPro" id="IPR029787">
    <property type="entry name" value="Nucleotide_cyclase"/>
</dbReference>
<dbReference type="GO" id="GO:0052621">
    <property type="term" value="F:diguanylate cyclase activity"/>
    <property type="evidence" value="ECO:0007669"/>
    <property type="project" value="UniProtKB-EC"/>
</dbReference>
<sequence length="435" mass="48664">MGIDFTKVRILAALITLLALIVEPFIPAQRQQVYPAPDRALWPFTDSSHPEMVNFEWIDQSQGVFRCTISQGYSYAVCGVSLNLAGDNGDVVDLSGYDAIKVKLDYQGNSPKLRLFIRDRTAGLLEPDAPLVMHKYLRVRVRPDEFLGGGKVQLSEFSVADWWRDQYEVPRQYAQPTFTNATAFGVDISTVGEHLVRIDSIELEKPWIKHTSLLYIVLVGWALLLPWEAGTRYLSLKRLATDREARLSKLVRNYRELTRAQERLAKESITDTLTSVLNRKGLEDVCSRLFAPGEVNEGALLLIDLDHFKAVNDNHGHDCGDRVLQVLAHLLRINTRDGDVLARWGGEEFVLLCPGLQLEQAKSLAAKICTLVALTVVDEELGLVVTASIGIAEIEAGESFSRVFKRADIGLYQAKSTGRNRWCVGPDEYESPDHA</sequence>
<dbReference type="SMART" id="SM00267">
    <property type="entry name" value="GGDEF"/>
    <property type="match status" value="1"/>
</dbReference>
<keyword evidence="5" id="KW-1185">Reference proteome</keyword>
<proteinExistence type="predicted"/>
<gene>
    <name evidence="4" type="ORF">SCD92_17420</name>
</gene>
<dbReference type="Pfam" id="PF00990">
    <property type="entry name" value="GGDEF"/>
    <property type="match status" value="1"/>
</dbReference>
<dbReference type="PANTHER" id="PTHR45138:SF9">
    <property type="entry name" value="DIGUANYLATE CYCLASE DGCM-RELATED"/>
    <property type="match status" value="1"/>
</dbReference>
<organism evidence="4 5">
    <name type="scientific">Gilvimarinus gilvus</name>
    <dbReference type="NCBI Taxonomy" id="3058038"/>
    <lineage>
        <taxon>Bacteria</taxon>
        <taxon>Pseudomonadati</taxon>
        <taxon>Pseudomonadota</taxon>
        <taxon>Gammaproteobacteria</taxon>
        <taxon>Cellvibrionales</taxon>
        <taxon>Cellvibrionaceae</taxon>
        <taxon>Gilvimarinus</taxon>
    </lineage>
</organism>
<dbReference type="CDD" id="cd01949">
    <property type="entry name" value="GGDEF"/>
    <property type="match status" value="1"/>
</dbReference>
<name>A0ABU4S3R3_9GAMM</name>
<evidence type="ECO:0000256" key="2">
    <source>
        <dbReference type="ARBA" id="ARBA00034247"/>
    </source>
</evidence>
<evidence type="ECO:0000313" key="4">
    <source>
        <dbReference type="EMBL" id="MDX6851162.1"/>
    </source>
</evidence>
<dbReference type="InterPro" id="IPR000160">
    <property type="entry name" value="GGDEF_dom"/>
</dbReference>
<dbReference type="Gene3D" id="3.30.70.270">
    <property type="match status" value="1"/>
</dbReference>
<dbReference type="InterPro" id="IPR050469">
    <property type="entry name" value="Diguanylate_Cyclase"/>
</dbReference>
<dbReference type="Proteomes" id="UP001273505">
    <property type="component" value="Unassembled WGS sequence"/>
</dbReference>
<dbReference type="NCBIfam" id="TIGR00254">
    <property type="entry name" value="GGDEF"/>
    <property type="match status" value="1"/>
</dbReference>
<comment type="caution">
    <text evidence="4">The sequence shown here is derived from an EMBL/GenBank/DDBJ whole genome shotgun (WGS) entry which is preliminary data.</text>
</comment>
<keyword evidence="4" id="KW-0808">Transferase</keyword>
<dbReference type="RefSeq" id="WP_302722091.1">
    <property type="nucleotide sequence ID" value="NZ_JAULRU010000428.1"/>
</dbReference>
<dbReference type="PANTHER" id="PTHR45138">
    <property type="entry name" value="REGULATORY COMPONENTS OF SENSORY TRANSDUCTION SYSTEM"/>
    <property type="match status" value="1"/>
</dbReference>
<reference evidence="4 5" key="1">
    <citation type="submission" date="2023-11" db="EMBL/GenBank/DDBJ databases">
        <title>Gilvimarinus fulvus sp. nov., isolated from the surface of Kelp.</title>
        <authorList>
            <person name="Sun Y.Y."/>
            <person name="Gong Y."/>
            <person name="Du Z.J."/>
        </authorList>
    </citation>
    <scope>NUCLEOTIDE SEQUENCE [LARGE SCALE GENOMIC DNA]</scope>
    <source>
        <strain evidence="4 5">SDUM040013</strain>
    </source>
</reference>
<comment type="catalytic activity">
    <reaction evidence="2">
        <text>2 GTP = 3',3'-c-di-GMP + 2 diphosphate</text>
        <dbReference type="Rhea" id="RHEA:24898"/>
        <dbReference type="ChEBI" id="CHEBI:33019"/>
        <dbReference type="ChEBI" id="CHEBI:37565"/>
        <dbReference type="ChEBI" id="CHEBI:58805"/>
        <dbReference type="EC" id="2.7.7.65"/>
    </reaction>
</comment>
<dbReference type="EMBL" id="JAXAFO010000041">
    <property type="protein sequence ID" value="MDX6851162.1"/>
    <property type="molecule type" value="Genomic_DNA"/>
</dbReference>
<evidence type="ECO:0000313" key="5">
    <source>
        <dbReference type="Proteomes" id="UP001273505"/>
    </source>
</evidence>
<dbReference type="PROSITE" id="PS50887">
    <property type="entry name" value="GGDEF"/>
    <property type="match status" value="1"/>
</dbReference>
<keyword evidence="4" id="KW-0548">Nucleotidyltransferase</keyword>
<dbReference type="SUPFAM" id="SSF55073">
    <property type="entry name" value="Nucleotide cyclase"/>
    <property type="match status" value="1"/>
</dbReference>
<dbReference type="EC" id="2.7.7.65" evidence="1"/>
<protein>
    <recommendedName>
        <fullName evidence="1">diguanylate cyclase</fullName>
        <ecNumber evidence="1">2.7.7.65</ecNumber>
    </recommendedName>
</protein>